<dbReference type="PANTHER" id="PTHR43329">
    <property type="entry name" value="EPOXIDE HYDROLASE"/>
    <property type="match status" value="1"/>
</dbReference>
<dbReference type="InterPro" id="IPR000639">
    <property type="entry name" value="Epox_hydrolase-like"/>
</dbReference>
<proteinExistence type="predicted"/>
<evidence type="ECO:0000256" key="1">
    <source>
        <dbReference type="ARBA" id="ARBA00022801"/>
    </source>
</evidence>
<evidence type="ECO:0000259" key="2">
    <source>
        <dbReference type="Pfam" id="PF00561"/>
    </source>
</evidence>
<reference evidence="3 4" key="1">
    <citation type="submission" date="2017-11" db="EMBL/GenBank/DDBJ databases">
        <title>Draft genome sequence of Rhizobiales bacterium SY3-13.</title>
        <authorList>
            <person name="Sun C."/>
        </authorList>
    </citation>
    <scope>NUCLEOTIDE SEQUENCE [LARGE SCALE GENOMIC DNA]</scope>
    <source>
        <strain evidence="3 4">SY3-13</strain>
    </source>
</reference>
<keyword evidence="1 3" id="KW-0378">Hydrolase</keyword>
<sequence>MDGILDEVTFRQVPTNGIELRVATLGDGPLVLMVHGFPESWYSWRHQMKPIAELGFTAAAVDVRGYGGSDKPHPVEAYRLEEITADIAGVADALGGGSAILIGHDWGAPIVWNTALLHPEKIRGVAGLSVPYMPMGERSFIDVVRAAFTDRGRFFYQVYFQDEGVAEAELEADVRASLRRFCYAISGDAPDGTWPVDKPHGAALLERLPDPDPFPAWLTEADIDYYVAEFERSGFRGPLNRYRNHGADHAFLRPHAKTPIVQPSLFIGGTRDLVLKMLPGVDMVAMMRPNLPGLRGARLLDGIGHWTQQEAPDEVNELLTGWLKGFRAAE</sequence>
<dbReference type="GO" id="GO:0016787">
    <property type="term" value="F:hydrolase activity"/>
    <property type="evidence" value="ECO:0007669"/>
    <property type="project" value="UniProtKB-KW"/>
</dbReference>
<dbReference type="Gene3D" id="3.40.50.1820">
    <property type="entry name" value="alpha/beta hydrolase"/>
    <property type="match status" value="1"/>
</dbReference>
<dbReference type="AlphaFoldDB" id="A0A2M9FYK9"/>
<keyword evidence="4" id="KW-1185">Reference proteome</keyword>
<evidence type="ECO:0000313" key="4">
    <source>
        <dbReference type="Proteomes" id="UP000229498"/>
    </source>
</evidence>
<dbReference type="Pfam" id="PF00561">
    <property type="entry name" value="Abhydrolase_1"/>
    <property type="match status" value="1"/>
</dbReference>
<accession>A0A2M9FYK9</accession>
<dbReference type="PRINTS" id="PR00412">
    <property type="entry name" value="EPOXHYDRLASE"/>
</dbReference>
<feature type="domain" description="AB hydrolase-1" evidence="2">
    <location>
        <begin position="29"/>
        <end position="275"/>
    </location>
</feature>
<dbReference type="EMBL" id="PHIG01000043">
    <property type="protein sequence ID" value="PJK28547.1"/>
    <property type="molecule type" value="Genomic_DNA"/>
</dbReference>
<dbReference type="OrthoDB" id="9780765at2"/>
<dbReference type="Proteomes" id="UP000229498">
    <property type="component" value="Unassembled WGS sequence"/>
</dbReference>
<protein>
    <submittedName>
        <fullName evidence="3">Alpha/beta hydrolase</fullName>
    </submittedName>
</protein>
<gene>
    <name evidence="3" type="ORF">CVT23_16455</name>
</gene>
<comment type="caution">
    <text evidence="3">The sequence shown here is derived from an EMBL/GenBank/DDBJ whole genome shotgun (WGS) entry which is preliminary data.</text>
</comment>
<organism evidence="3 4">
    <name type="scientific">Minwuia thermotolerans</name>
    <dbReference type="NCBI Taxonomy" id="2056226"/>
    <lineage>
        <taxon>Bacteria</taxon>
        <taxon>Pseudomonadati</taxon>
        <taxon>Pseudomonadota</taxon>
        <taxon>Alphaproteobacteria</taxon>
        <taxon>Minwuiales</taxon>
        <taxon>Minwuiaceae</taxon>
        <taxon>Minwuia</taxon>
    </lineage>
</organism>
<name>A0A2M9FYK9_9PROT</name>
<dbReference type="InterPro" id="IPR029058">
    <property type="entry name" value="AB_hydrolase_fold"/>
</dbReference>
<dbReference type="RefSeq" id="WP_109796026.1">
    <property type="nucleotide sequence ID" value="NZ_PHIG01000043.1"/>
</dbReference>
<dbReference type="InterPro" id="IPR000073">
    <property type="entry name" value="AB_hydrolase_1"/>
</dbReference>
<evidence type="ECO:0000313" key="3">
    <source>
        <dbReference type="EMBL" id="PJK28547.1"/>
    </source>
</evidence>
<dbReference type="SUPFAM" id="SSF53474">
    <property type="entry name" value="alpha/beta-Hydrolases"/>
    <property type="match status" value="1"/>
</dbReference>